<feature type="transmembrane region" description="Helical" evidence="1">
    <location>
        <begin position="60"/>
        <end position="78"/>
    </location>
</feature>
<dbReference type="Proteomes" id="UP001597506">
    <property type="component" value="Unassembled WGS sequence"/>
</dbReference>
<evidence type="ECO:0000256" key="1">
    <source>
        <dbReference type="SAM" id="Phobius"/>
    </source>
</evidence>
<dbReference type="GO" id="GO:0016787">
    <property type="term" value="F:hydrolase activity"/>
    <property type="evidence" value="ECO:0007669"/>
    <property type="project" value="UniProtKB-KW"/>
</dbReference>
<feature type="transmembrane region" description="Helical" evidence="1">
    <location>
        <begin position="115"/>
        <end position="137"/>
    </location>
</feature>
<organism evidence="2 3">
    <name type="scientific">Bacillus seohaeanensis</name>
    <dbReference type="NCBI Taxonomy" id="284580"/>
    <lineage>
        <taxon>Bacteria</taxon>
        <taxon>Bacillati</taxon>
        <taxon>Bacillota</taxon>
        <taxon>Bacilli</taxon>
        <taxon>Bacillales</taxon>
        <taxon>Bacillaceae</taxon>
        <taxon>Bacillus</taxon>
    </lineage>
</organism>
<name>A0ABW5RM06_9BACI</name>
<protein>
    <submittedName>
        <fullName evidence="2">Metal-dependent hydrolase</fullName>
    </submittedName>
</protein>
<dbReference type="RefSeq" id="WP_377932536.1">
    <property type="nucleotide sequence ID" value="NZ_JBHUMF010000007.1"/>
</dbReference>
<proteinExistence type="predicted"/>
<keyword evidence="2" id="KW-0378">Hydrolase</keyword>
<dbReference type="EMBL" id="JBHUMF010000007">
    <property type="protein sequence ID" value="MFD2679700.1"/>
    <property type="molecule type" value="Genomic_DNA"/>
</dbReference>
<reference evidence="3" key="1">
    <citation type="journal article" date="2019" name="Int. J. Syst. Evol. Microbiol.">
        <title>The Global Catalogue of Microorganisms (GCM) 10K type strain sequencing project: providing services to taxonomists for standard genome sequencing and annotation.</title>
        <authorList>
            <consortium name="The Broad Institute Genomics Platform"/>
            <consortium name="The Broad Institute Genome Sequencing Center for Infectious Disease"/>
            <person name="Wu L."/>
            <person name="Ma J."/>
        </authorList>
    </citation>
    <scope>NUCLEOTIDE SEQUENCE [LARGE SCALE GENOMIC DNA]</scope>
    <source>
        <strain evidence="3">KCTC 3913</strain>
    </source>
</reference>
<keyword evidence="1" id="KW-0812">Transmembrane</keyword>
<comment type="caution">
    <text evidence="2">The sequence shown here is derived from an EMBL/GenBank/DDBJ whole genome shotgun (WGS) entry which is preliminary data.</text>
</comment>
<evidence type="ECO:0000313" key="2">
    <source>
        <dbReference type="EMBL" id="MFD2679700.1"/>
    </source>
</evidence>
<evidence type="ECO:0000313" key="3">
    <source>
        <dbReference type="Proteomes" id="UP001597506"/>
    </source>
</evidence>
<feature type="transmembrane region" description="Helical" evidence="1">
    <location>
        <begin position="85"/>
        <end position="103"/>
    </location>
</feature>
<sequence>MNGTVHMALGAATGFVVANNFQTDPAATLSLVALGGVSGLVPDLDVNGKLSNKITSSHKFIKKLAQFIGLLVILYSFLEGMGSEKWLGIGAGTGILIIASFITRRHMLTMTGVGVFAGGLSLAENWLLLFGVYIIIASLISHRSYTHSILGVVFFAVIAYQFELSAGIEGIFITCVAGYITHLIADLKVLPSNKRGVKLLLPFSSKEF</sequence>
<keyword evidence="1" id="KW-0472">Membrane</keyword>
<gene>
    <name evidence="2" type="ORF">ACFSUL_02930</name>
</gene>
<dbReference type="InterPro" id="IPR007404">
    <property type="entry name" value="YdjM-like"/>
</dbReference>
<keyword evidence="3" id="KW-1185">Reference proteome</keyword>
<accession>A0ABW5RM06</accession>
<keyword evidence="1" id="KW-1133">Transmembrane helix</keyword>
<dbReference type="Pfam" id="PF04307">
    <property type="entry name" value="YdjM"/>
    <property type="match status" value="1"/>
</dbReference>